<dbReference type="OrthoDB" id="9804774at2"/>
<reference evidence="5 6" key="1">
    <citation type="submission" date="2014-12" db="EMBL/GenBank/DDBJ databases">
        <title>16Stimator: statistical estimation of ribosomal gene copy numbers from draft genome assemblies.</title>
        <authorList>
            <person name="Perisin M.A."/>
            <person name="Vetter M."/>
            <person name="Gilbert J.A."/>
            <person name="Bergelson J."/>
        </authorList>
    </citation>
    <scope>NUCLEOTIDE SEQUENCE [LARGE SCALE GENOMIC DNA]</scope>
    <source>
        <strain evidence="5 6">MEDvA23</strain>
    </source>
</reference>
<name>A0A0D0L2E4_VARPD</name>
<dbReference type="PANTHER" id="PTHR45024">
    <property type="entry name" value="DEHYDROGENASES, SHORT CHAIN"/>
    <property type="match status" value="1"/>
</dbReference>
<dbReference type="EMBL" id="JXQQ01000076">
    <property type="protein sequence ID" value="KIQ23253.1"/>
    <property type="molecule type" value="Genomic_DNA"/>
</dbReference>
<sequence length="308" mass="31585">MSSSNTIDFKGRVAIVTGAGGGLGRQHALALAARGAKVVVNDLGGARDGSGGSVSAAQAVVDEIEAAGGEAIANGASVTDFEAVQAMVQQAVDTWGRVDILVNNAGILRDKSFAKMEIADFKLVVDVHLMGAVNCTKAVWALMNAQKYGRIVMTTSSSGLYGNFGQSNYGAAKLALVGLMQTLSIEGAKNDIRVNCLAPTAATRMTEDLFPPEMLEAFQPEAVVPAMLVLAAQDAPNRTVLCAGAGVFEAAHITLTQGVWLGNGPDAAEQLAARLAEVTSREGESVPLAGTAQGGNEVAKAMANARQG</sequence>
<protein>
    <submittedName>
        <fullName evidence="5">3-hydroxyacyl-CoA dehydrogenase</fullName>
    </submittedName>
</protein>
<comment type="caution">
    <text evidence="5">The sequence shown here is derived from an EMBL/GenBank/DDBJ whole genome shotgun (WGS) entry which is preliminary data.</text>
</comment>
<dbReference type="PROSITE" id="PS00061">
    <property type="entry name" value="ADH_SHORT"/>
    <property type="match status" value="1"/>
</dbReference>
<dbReference type="GO" id="GO:0016491">
    <property type="term" value="F:oxidoreductase activity"/>
    <property type="evidence" value="ECO:0007669"/>
    <property type="project" value="UniProtKB-KW"/>
</dbReference>
<keyword evidence="2" id="KW-0560">Oxidoreductase</keyword>
<accession>A0A0D0L2E4</accession>
<gene>
    <name evidence="5" type="ORF">RT97_25795</name>
</gene>
<evidence type="ECO:0000313" key="6">
    <source>
        <dbReference type="Proteomes" id="UP000032067"/>
    </source>
</evidence>
<evidence type="ECO:0000256" key="3">
    <source>
        <dbReference type="RuleBase" id="RU000363"/>
    </source>
</evidence>
<dbReference type="Proteomes" id="UP000032067">
    <property type="component" value="Unassembled WGS sequence"/>
</dbReference>
<dbReference type="InterPro" id="IPR036291">
    <property type="entry name" value="NAD(P)-bd_dom_sf"/>
</dbReference>
<dbReference type="AlphaFoldDB" id="A0A0D0L2E4"/>
<dbReference type="InterPro" id="IPR002347">
    <property type="entry name" value="SDR_fam"/>
</dbReference>
<dbReference type="InterPro" id="IPR020904">
    <property type="entry name" value="Sc_DH/Rdtase_CS"/>
</dbReference>
<proteinExistence type="inferred from homology"/>
<comment type="similarity">
    <text evidence="1 3">Belongs to the short-chain dehydrogenases/reductases (SDR) family.</text>
</comment>
<evidence type="ECO:0000256" key="1">
    <source>
        <dbReference type="ARBA" id="ARBA00006484"/>
    </source>
</evidence>
<organism evidence="5 6">
    <name type="scientific">Variovorax paradoxus</name>
    <dbReference type="NCBI Taxonomy" id="34073"/>
    <lineage>
        <taxon>Bacteria</taxon>
        <taxon>Pseudomonadati</taxon>
        <taxon>Pseudomonadota</taxon>
        <taxon>Betaproteobacteria</taxon>
        <taxon>Burkholderiales</taxon>
        <taxon>Comamonadaceae</taxon>
        <taxon>Variovorax</taxon>
    </lineage>
</organism>
<dbReference type="RefSeq" id="WP_042581707.1">
    <property type="nucleotide sequence ID" value="NZ_JXQQ01000076.1"/>
</dbReference>
<feature type="domain" description="Ketoreductase" evidence="4">
    <location>
        <begin position="12"/>
        <end position="189"/>
    </location>
</feature>
<dbReference type="PRINTS" id="PR00080">
    <property type="entry name" value="SDRFAMILY"/>
</dbReference>
<dbReference type="SMART" id="SM00822">
    <property type="entry name" value="PKS_KR"/>
    <property type="match status" value="1"/>
</dbReference>
<dbReference type="InterPro" id="IPR057326">
    <property type="entry name" value="KR_dom"/>
</dbReference>
<dbReference type="PRINTS" id="PR00081">
    <property type="entry name" value="GDHRDH"/>
</dbReference>
<evidence type="ECO:0000259" key="4">
    <source>
        <dbReference type="SMART" id="SM00822"/>
    </source>
</evidence>
<dbReference type="SUPFAM" id="SSF51735">
    <property type="entry name" value="NAD(P)-binding Rossmann-fold domains"/>
    <property type="match status" value="1"/>
</dbReference>
<dbReference type="PANTHER" id="PTHR45024:SF2">
    <property type="entry name" value="SCP2 DOMAIN-CONTAINING PROTEIN"/>
    <property type="match status" value="1"/>
</dbReference>
<evidence type="ECO:0000256" key="2">
    <source>
        <dbReference type="ARBA" id="ARBA00023002"/>
    </source>
</evidence>
<evidence type="ECO:0000313" key="5">
    <source>
        <dbReference type="EMBL" id="KIQ23253.1"/>
    </source>
</evidence>
<dbReference type="Pfam" id="PF00106">
    <property type="entry name" value="adh_short"/>
    <property type="match status" value="1"/>
</dbReference>
<dbReference type="Gene3D" id="3.40.50.720">
    <property type="entry name" value="NAD(P)-binding Rossmann-like Domain"/>
    <property type="match status" value="1"/>
</dbReference>
<dbReference type="InterPro" id="IPR051687">
    <property type="entry name" value="Peroxisomal_Beta-Oxidation"/>
</dbReference>